<protein>
    <submittedName>
        <fullName evidence="3">Glycosyltransferase</fullName>
    </submittedName>
</protein>
<dbReference type="Gene3D" id="3.40.50.2000">
    <property type="entry name" value="Glycogen Phosphorylase B"/>
    <property type="match status" value="2"/>
</dbReference>
<dbReference type="RefSeq" id="WP_058519390.1">
    <property type="nucleotide sequence ID" value="NZ_CAAAIP010000005.1"/>
</dbReference>
<comment type="caution">
    <text evidence="3">The sequence shown here is derived from an EMBL/GenBank/DDBJ whole genome shotgun (WGS) entry which is preliminary data.</text>
</comment>
<dbReference type="AlphaFoldDB" id="A0A0W0ZTW4"/>
<sequence length="372" mass="42315">MKVLNVNFSIDSVNDGGTAERTNQMSRFLAEKNYDCTILTFFANPNNEKIAKLKNIKLIILPYFSKRFFIPKGGFKQIRKAVYEADIIHIMNHWTILNAIVYCYAYYFRKPYVVCPAGALTVFGRSKVFKKIYNVIIGKRIIKNAHGHIAIAENEVQHYRSYGVDKQKITFIPNGVFAEDFFQENINFRSSVNLPEKYILFMGRLNYIKGPDLILKAFANLPQEYKNYHLVFAGPDGGMLSSLQSITKDLNLDNRVHFIGSVSGIDRNYVYQNSMFLVVPSRQEAMSIVVVEAGIFSKPALITDQCGFDLEHIEAGYVVPASVEGLEQGLLKMLSSLRRTDMGINLNTLILKDYTWSSVGEKMTVLYKSILQ</sequence>
<dbReference type="InterPro" id="IPR028098">
    <property type="entry name" value="Glyco_trans_4-like_N"/>
</dbReference>
<name>A0A0W0ZTW4_9GAMM</name>
<keyword evidence="4" id="KW-1185">Reference proteome</keyword>
<dbReference type="STRING" id="40335.Ltuc_0074"/>
<reference evidence="3 4" key="1">
    <citation type="submission" date="2015-11" db="EMBL/GenBank/DDBJ databases">
        <title>Genomic analysis of 38 Legionella species identifies large and diverse effector repertoires.</title>
        <authorList>
            <person name="Burstein D."/>
            <person name="Amaro F."/>
            <person name="Zusman T."/>
            <person name="Lifshitz Z."/>
            <person name="Cohen O."/>
            <person name="Gilbert J.A."/>
            <person name="Pupko T."/>
            <person name="Shuman H.A."/>
            <person name="Segal G."/>
        </authorList>
    </citation>
    <scope>NUCLEOTIDE SEQUENCE [LARGE SCALE GENOMIC DNA]</scope>
    <source>
        <strain evidence="3 4">ATCC 49180</strain>
    </source>
</reference>
<evidence type="ECO:0000259" key="1">
    <source>
        <dbReference type="Pfam" id="PF00534"/>
    </source>
</evidence>
<gene>
    <name evidence="3" type="ORF">Ltuc_0074</name>
</gene>
<dbReference type="PANTHER" id="PTHR12526">
    <property type="entry name" value="GLYCOSYLTRANSFERASE"/>
    <property type="match status" value="1"/>
</dbReference>
<dbReference type="Pfam" id="PF00534">
    <property type="entry name" value="Glycos_transf_1"/>
    <property type="match status" value="1"/>
</dbReference>
<dbReference type="SUPFAM" id="SSF53756">
    <property type="entry name" value="UDP-Glycosyltransferase/glycogen phosphorylase"/>
    <property type="match status" value="1"/>
</dbReference>
<evidence type="ECO:0000313" key="4">
    <source>
        <dbReference type="Proteomes" id="UP000054693"/>
    </source>
</evidence>
<dbReference type="EMBL" id="LNZA01000001">
    <property type="protein sequence ID" value="KTD72227.1"/>
    <property type="molecule type" value="Genomic_DNA"/>
</dbReference>
<dbReference type="PANTHER" id="PTHR12526:SF634">
    <property type="entry name" value="BLL3361 PROTEIN"/>
    <property type="match status" value="1"/>
</dbReference>
<dbReference type="GO" id="GO:0016757">
    <property type="term" value="F:glycosyltransferase activity"/>
    <property type="evidence" value="ECO:0007669"/>
    <property type="project" value="InterPro"/>
</dbReference>
<accession>A0A0W0ZTW4</accession>
<keyword evidence="3" id="KW-0808">Transferase</keyword>
<dbReference type="GO" id="GO:1901135">
    <property type="term" value="P:carbohydrate derivative metabolic process"/>
    <property type="evidence" value="ECO:0007669"/>
    <property type="project" value="UniProtKB-ARBA"/>
</dbReference>
<dbReference type="InterPro" id="IPR001296">
    <property type="entry name" value="Glyco_trans_1"/>
</dbReference>
<dbReference type="Proteomes" id="UP000054693">
    <property type="component" value="Unassembled WGS sequence"/>
</dbReference>
<evidence type="ECO:0000313" key="3">
    <source>
        <dbReference type="EMBL" id="KTD72227.1"/>
    </source>
</evidence>
<dbReference type="Pfam" id="PF13439">
    <property type="entry name" value="Glyco_transf_4"/>
    <property type="match status" value="1"/>
</dbReference>
<feature type="domain" description="Glycosyl transferase family 1" evidence="1">
    <location>
        <begin position="184"/>
        <end position="336"/>
    </location>
</feature>
<proteinExistence type="predicted"/>
<dbReference type="OrthoDB" id="9764577at2"/>
<dbReference type="PATRIC" id="fig|40335.7.peg.75"/>
<evidence type="ECO:0000259" key="2">
    <source>
        <dbReference type="Pfam" id="PF13439"/>
    </source>
</evidence>
<feature type="domain" description="Glycosyltransferase subfamily 4-like N-terminal" evidence="2">
    <location>
        <begin position="16"/>
        <end position="176"/>
    </location>
</feature>
<organism evidence="3 4">
    <name type="scientific">Legionella tucsonensis</name>
    <dbReference type="NCBI Taxonomy" id="40335"/>
    <lineage>
        <taxon>Bacteria</taxon>
        <taxon>Pseudomonadati</taxon>
        <taxon>Pseudomonadota</taxon>
        <taxon>Gammaproteobacteria</taxon>
        <taxon>Legionellales</taxon>
        <taxon>Legionellaceae</taxon>
        <taxon>Legionella</taxon>
    </lineage>
</organism>